<reference evidence="1" key="1">
    <citation type="journal article" date="2018" name="Genome Biol. Evol.">
        <title>Mitochondrial and Plastid Genomes from Coralline Red Algae Provide Insights into the Incongruent Evolutionary Histories of Organelles.</title>
        <authorList>
            <person name="Lee J."/>
            <person name="Song H.J."/>
            <person name="In Park S."/>
            <person name="Lee Y.M."/>
            <person name="Jeong S.Y."/>
            <person name="Oh Cho T."/>
            <person name="Kim J.H."/>
            <person name="Choi H.G."/>
            <person name="Choi C.G."/>
            <person name="Nelson W.A."/>
            <person name="Fredericq S."/>
            <person name="Bhattacharya D."/>
            <person name="Su Yoon H."/>
        </authorList>
    </citation>
    <scope>NUCLEOTIDE SEQUENCE</scope>
</reference>
<dbReference type="RefSeq" id="YP_009541582.1">
    <property type="nucleotide sequence ID" value="NC_039977.1"/>
</dbReference>
<organism evidence="1">
    <name type="scientific">Synarthrophyton chejuense</name>
    <dbReference type="NCBI Taxonomy" id="2485825"/>
    <lineage>
        <taxon>Eukaryota</taxon>
        <taxon>Rhodophyta</taxon>
        <taxon>Florideophyceae</taxon>
        <taxon>Corallinophycidae</taxon>
        <taxon>Hapalidiales</taxon>
        <taxon>Hapalidiaceae</taxon>
        <taxon>Melobesioideae</taxon>
        <taxon>Synarthrophyton</taxon>
    </lineage>
</organism>
<gene>
    <name evidence="1" type="primary">orf360</name>
</gene>
<dbReference type="AlphaFoldDB" id="A0A3G3MFJ5"/>
<dbReference type="EMBL" id="MH281626">
    <property type="protein sequence ID" value="AYR05591.1"/>
    <property type="molecule type" value="Genomic_DNA"/>
</dbReference>
<protein>
    <recommendedName>
        <fullName evidence="2">Reverse transcriptase N-terminal domain-containing protein</fullName>
    </recommendedName>
</protein>
<sequence length="394" mass="48087">MTIPVKNDLKLNNFTINLQNIEQIILSTQKKIYISSKYCKINSTHRIQMSIFKNKYYRFLFIKQIIKDINSKTSLNHDYGWKMLLYIYLSVNIHIKKSIFLNYIKQRLYQNLIFFVLQPEWDAKFEKFTNIQQSNKYCNKLHERLNKFFKYPHITSKNVKAINIFINIPGKSIDFKCLIKKIQSIDLIIEKLSIFFNLYKFIDYNYRYANTQLIKYNDLSNKLYKLLKSVLNLGIEWHLYTNFKTKNMYNNFIVINNNEIMYNNLSYIIRLKTYLFIFANKLNLDYTYFKYKKVHKYKKIISLKDIYILKQSNKLNVVKISSNSIKLLFRNIRSILYKKNNLNQWRIKRYLKAEVAKSKIERYIHNYIYFLDYKQILKCQIIINTIFHIWQTKK</sequence>
<dbReference type="GeneID" id="38463503"/>
<accession>A0A3G3MFJ5</accession>
<name>A0A3G3MFJ5_9FLOR</name>
<geneLocation type="plastid" evidence="1"/>
<keyword evidence="1" id="KW-0934">Plastid</keyword>
<evidence type="ECO:0000313" key="1">
    <source>
        <dbReference type="EMBL" id="AYR05591.1"/>
    </source>
</evidence>
<proteinExistence type="predicted"/>
<evidence type="ECO:0008006" key="2">
    <source>
        <dbReference type="Google" id="ProtNLM"/>
    </source>
</evidence>